<keyword evidence="2" id="KW-0186">Copper</keyword>
<proteinExistence type="predicted"/>
<dbReference type="RefSeq" id="WP_183324277.1">
    <property type="nucleotide sequence ID" value="NZ_JACHXP010000003.1"/>
</dbReference>
<feature type="domain" description="EfeO-type cupredoxin-like" evidence="3">
    <location>
        <begin position="17"/>
        <end position="118"/>
    </location>
</feature>
<protein>
    <submittedName>
        <fullName evidence="4">Plastocyanin</fullName>
    </submittedName>
</protein>
<dbReference type="InterPro" id="IPR028096">
    <property type="entry name" value="EfeO_Cupredoxin"/>
</dbReference>
<dbReference type="Pfam" id="PF13473">
    <property type="entry name" value="Cupredoxin_1"/>
    <property type="match status" value="1"/>
</dbReference>
<keyword evidence="5" id="KW-1185">Reference proteome</keyword>
<dbReference type="AlphaFoldDB" id="A0A839V2Y8"/>
<evidence type="ECO:0000256" key="1">
    <source>
        <dbReference type="ARBA" id="ARBA00022723"/>
    </source>
</evidence>
<keyword evidence="1" id="KW-0479">Metal-binding</keyword>
<dbReference type="Gene3D" id="2.60.40.420">
    <property type="entry name" value="Cupredoxins - blue copper proteins"/>
    <property type="match status" value="1"/>
</dbReference>
<evidence type="ECO:0000256" key="2">
    <source>
        <dbReference type="ARBA" id="ARBA00023008"/>
    </source>
</evidence>
<dbReference type="InterPro" id="IPR028871">
    <property type="entry name" value="BlueCu_1_BS"/>
</dbReference>
<name>A0A839V2Y8_9GAMM</name>
<dbReference type="InterPro" id="IPR008972">
    <property type="entry name" value="Cupredoxin"/>
</dbReference>
<sequence length="130" mass="13664">MSRLLTDISKQGMAIMLLALVTMIGSAAVTTAVAGQPETVRVTITAQQGFQFQPAEVEVPAGTKVVLEFENAGVMGHNLHIPELDVMTKTITAGGTDTVKFTVDEAGTYAFRCEVPGHAEAGMSGELKVL</sequence>
<evidence type="ECO:0000259" key="3">
    <source>
        <dbReference type="Pfam" id="PF13473"/>
    </source>
</evidence>
<accession>A0A839V2Y8</accession>
<comment type="caution">
    <text evidence="4">The sequence shown here is derived from an EMBL/GenBank/DDBJ whole genome shotgun (WGS) entry which is preliminary data.</text>
</comment>
<dbReference type="GO" id="GO:0046872">
    <property type="term" value="F:metal ion binding"/>
    <property type="evidence" value="ECO:0007669"/>
    <property type="project" value="UniProtKB-KW"/>
</dbReference>
<evidence type="ECO:0000313" key="4">
    <source>
        <dbReference type="EMBL" id="MBB3189521.1"/>
    </source>
</evidence>
<dbReference type="InterPro" id="IPR050845">
    <property type="entry name" value="Cu-binding_ET"/>
</dbReference>
<evidence type="ECO:0000313" key="5">
    <source>
        <dbReference type="Proteomes" id="UP000547614"/>
    </source>
</evidence>
<organism evidence="4 5">
    <name type="scientific">Halomonas cerina</name>
    <dbReference type="NCBI Taxonomy" id="447424"/>
    <lineage>
        <taxon>Bacteria</taxon>
        <taxon>Pseudomonadati</taxon>
        <taxon>Pseudomonadota</taxon>
        <taxon>Gammaproteobacteria</taxon>
        <taxon>Oceanospirillales</taxon>
        <taxon>Halomonadaceae</taxon>
        <taxon>Halomonas</taxon>
    </lineage>
</organism>
<dbReference type="SUPFAM" id="SSF49503">
    <property type="entry name" value="Cupredoxins"/>
    <property type="match status" value="1"/>
</dbReference>
<gene>
    <name evidence="4" type="ORF">FHR94_000745</name>
</gene>
<dbReference type="PROSITE" id="PS00079">
    <property type="entry name" value="MULTICOPPER_OXIDASE1"/>
    <property type="match status" value="1"/>
</dbReference>
<dbReference type="PANTHER" id="PTHR38439">
    <property type="entry name" value="AURACYANIN-B"/>
    <property type="match status" value="1"/>
</dbReference>
<dbReference type="Proteomes" id="UP000547614">
    <property type="component" value="Unassembled WGS sequence"/>
</dbReference>
<dbReference type="PROSITE" id="PS00196">
    <property type="entry name" value="COPPER_BLUE"/>
    <property type="match status" value="1"/>
</dbReference>
<dbReference type="InterPro" id="IPR033138">
    <property type="entry name" value="Cu_oxidase_CS"/>
</dbReference>
<dbReference type="EMBL" id="JACHXP010000003">
    <property type="protein sequence ID" value="MBB3189521.1"/>
    <property type="molecule type" value="Genomic_DNA"/>
</dbReference>
<dbReference type="PANTHER" id="PTHR38439:SF3">
    <property type="entry name" value="COPPER-RESISTANT CUPROPROTEIN COPI"/>
    <property type="match status" value="1"/>
</dbReference>
<reference evidence="4 5" key="1">
    <citation type="submission" date="2020-08" db="EMBL/GenBank/DDBJ databases">
        <title>Genomic Encyclopedia of Type Strains, Phase III (KMG-III): the genomes of soil and plant-associated and newly described type strains.</title>
        <authorList>
            <person name="Whitman W."/>
        </authorList>
    </citation>
    <scope>NUCLEOTIDE SEQUENCE [LARGE SCALE GENOMIC DNA]</scope>
    <source>
        <strain evidence="4 5">CECT 7282</strain>
    </source>
</reference>